<sequence>MTYDLSELSVLVVDDDVFVLKMMRSLLNGFGIVKVRTVGNSVMALSELESEGADIVFVDWDMSPENGIEFTKMLRLGDYSPDRYVPIIIMTGHTERSLVLSARDAGVNEFLAKPMTVRSLYQRIMSVIERPRPFVRSPDYFGPDRRRITDPNYKGPDRRASSDELVDI</sequence>
<name>A0A7Y0DYE7_9PROT</name>
<keyword evidence="1 2" id="KW-0597">Phosphoprotein</keyword>
<gene>
    <name evidence="5" type="ORF">HH303_05325</name>
</gene>
<accession>A0A7Y0DYE7</accession>
<dbReference type="InterPro" id="IPR011006">
    <property type="entry name" value="CheY-like_superfamily"/>
</dbReference>
<dbReference type="InterPro" id="IPR050595">
    <property type="entry name" value="Bact_response_regulator"/>
</dbReference>
<dbReference type="Gene3D" id="3.40.50.2300">
    <property type="match status" value="1"/>
</dbReference>
<dbReference type="PANTHER" id="PTHR44591:SF3">
    <property type="entry name" value="RESPONSE REGULATORY DOMAIN-CONTAINING PROTEIN"/>
    <property type="match status" value="1"/>
</dbReference>
<dbReference type="GO" id="GO:0000160">
    <property type="term" value="P:phosphorelay signal transduction system"/>
    <property type="evidence" value="ECO:0007669"/>
    <property type="project" value="InterPro"/>
</dbReference>
<dbReference type="InterPro" id="IPR001789">
    <property type="entry name" value="Sig_transdc_resp-reg_receiver"/>
</dbReference>
<dbReference type="Proteomes" id="UP000539372">
    <property type="component" value="Unassembled WGS sequence"/>
</dbReference>
<dbReference type="SMART" id="SM00448">
    <property type="entry name" value="REC"/>
    <property type="match status" value="1"/>
</dbReference>
<feature type="domain" description="Response regulatory" evidence="4">
    <location>
        <begin position="9"/>
        <end position="128"/>
    </location>
</feature>
<evidence type="ECO:0000313" key="5">
    <source>
        <dbReference type="EMBL" id="NMM43886.1"/>
    </source>
</evidence>
<evidence type="ECO:0000256" key="2">
    <source>
        <dbReference type="PROSITE-ProRule" id="PRU00169"/>
    </source>
</evidence>
<reference evidence="5 6" key="1">
    <citation type="submission" date="2020-04" db="EMBL/GenBank/DDBJ databases">
        <title>Rhodospirillaceae bacterium KN72 isolated from deep sea.</title>
        <authorList>
            <person name="Zhang D.-C."/>
        </authorList>
    </citation>
    <scope>NUCLEOTIDE SEQUENCE [LARGE SCALE GENOMIC DNA]</scope>
    <source>
        <strain evidence="5 6">KN72</strain>
    </source>
</reference>
<feature type="modified residue" description="4-aspartylphosphate" evidence="2">
    <location>
        <position position="59"/>
    </location>
</feature>
<dbReference type="SUPFAM" id="SSF52172">
    <property type="entry name" value="CheY-like"/>
    <property type="match status" value="1"/>
</dbReference>
<dbReference type="EMBL" id="JABBNT010000002">
    <property type="protein sequence ID" value="NMM43886.1"/>
    <property type="molecule type" value="Genomic_DNA"/>
</dbReference>
<dbReference type="RefSeq" id="WP_169624208.1">
    <property type="nucleotide sequence ID" value="NZ_JABBNT010000002.1"/>
</dbReference>
<feature type="compositionally biased region" description="Basic and acidic residues" evidence="3">
    <location>
        <begin position="142"/>
        <end position="162"/>
    </location>
</feature>
<proteinExistence type="predicted"/>
<keyword evidence="6" id="KW-1185">Reference proteome</keyword>
<evidence type="ECO:0000259" key="4">
    <source>
        <dbReference type="PROSITE" id="PS50110"/>
    </source>
</evidence>
<evidence type="ECO:0000256" key="1">
    <source>
        <dbReference type="ARBA" id="ARBA00022553"/>
    </source>
</evidence>
<dbReference type="Pfam" id="PF00072">
    <property type="entry name" value="Response_reg"/>
    <property type="match status" value="1"/>
</dbReference>
<feature type="region of interest" description="Disordered" evidence="3">
    <location>
        <begin position="139"/>
        <end position="168"/>
    </location>
</feature>
<evidence type="ECO:0000256" key="3">
    <source>
        <dbReference type="SAM" id="MobiDB-lite"/>
    </source>
</evidence>
<dbReference type="AlphaFoldDB" id="A0A7Y0DYE7"/>
<dbReference type="PANTHER" id="PTHR44591">
    <property type="entry name" value="STRESS RESPONSE REGULATOR PROTEIN 1"/>
    <property type="match status" value="1"/>
</dbReference>
<dbReference type="PROSITE" id="PS50110">
    <property type="entry name" value="RESPONSE_REGULATORY"/>
    <property type="match status" value="1"/>
</dbReference>
<protein>
    <submittedName>
        <fullName evidence="5">Response regulator</fullName>
    </submittedName>
</protein>
<comment type="caution">
    <text evidence="5">The sequence shown here is derived from an EMBL/GenBank/DDBJ whole genome shotgun (WGS) entry which is preliminary data.</text>
</comment>
<organism evidence="5 6">
    <name type="scientific">Pacificispira spongiicola</name>
    <dbReference type="NCBI Taxonomy" id="2729598"/>
    <lineage>
        <taxon>Bacteria</taxon>
        <taxon>Pseudomonadati</taxon>
        <taxon>Pseudomonadota</taxon>
        <taxon>Alphaproteobacteria</taxon>
        <taxon>Rhodospirillales</taxon>
        <taxon>Rhodospirillaceae</taxon>
        <taxon>Pacificispira</taxon>
    </lineage>
</organism>
<evidence type="ECO:0000313" key="6">
    <source>
        <dbReference type="Proteomes" id="UP000539372"/>
    </source>
</evidence>